<gene>
    <name evidence="3" type="ORF">CUNI_LOCUS12402</name>
</gene>
<dbReference type="EMBL" id="CAJHNH020002476">
    <property type="protein sequence ID" value="CAG5126844.1"/>
    <property type="molecule type" value="Genomic_DNA"/>
</dbReference>
<dbReference type="Proteomes" id="UP000678393">
    <property type="component" value="Unassembled WGS sequence"/>
</dbReference>
<dbReference type="InterPro" id="IPR029034">
    <property type="entry name" value="Cystine-knot_cytokine"/>
</dbReference>
<evidence type="ECO:0000313" key="3">
    <source>
        <dbReference type="EMBL" id="CAG5126844.1"/>
    </source>
</evidence>
<feature type="signal peptide" evidence="2">
    <location>
        <begin position="1"/>
        <end position="24"/>
    </location>
</feature>
<feature type="chain" id="PRO_5035921674" evidence="2">
    <location>
        <begin position="25"/>
        <end position="220"/>
    </location>
</feature>
<organism evidence="3 4">
    <name type="scientific">Candidula unifasciata</name>
    <dbReference type="NCBI Taxonomy" id="100452"/>
    <lineage>
        <taxon>Eukaryota</taxon>
        <taxon>Metazoa</taxon>
        <taxon>Spiralia</taxon>
        <taxon>Lophotrochozoa</taxon>
        <taxon>Mollusca</taxon>
        <taxon>Gastropoda</taxon>
        <taxon>Heterobranchia</taxon>
        <taxon>Euthyneura</taxon>
        <taxon>Panpulmonata</taxon>
        <taxon>Eupulmonata</taxon>
        <taxon>Stylommatophora</taxon>
        <taxon>Helicina</taxon>
        <taxon>Helicoidea</taxon>
        <taxon>Geomitridae</taxon>
        <taxon>Candidula</taxon>
    </lineage>
</organism>
<reference evidence="3" key="1">
    <citation type="submission" date="2021-04" db="EMBL/GenBank/DDBJ databases">
        <authorList>
            <consortium name="Molecular Ecology Group"/>
        </authorList>
    </citation>
    <scope>NUCLEOTIDE SEQUENCE</scope>
</reference>
<feature type="region of interest" description="Disordered" evidence="1">
    <location>
        <begin position="71"/>
        <end position="92"/>
    </location>
</feature>
<keyword evidence="4" id="KW-1185">Reference proteome</keyword>
<evidence type="ECO:0000313" key="4">
    <source>
        <dbReference type="Proteomes" id="UP000678393"/>
    </source>
</evidence>
<protein>
    <submittedName>
        <fullName evidence="3">Uncharacterized protein</fullName>
    </submittedName>
</protein>
<dbReference type="AlphaFoldDB" id="A0A8S3ZBB4"/>
<name>A0A8S3ZBB4_9EUPU</name>
<feature type="compositionally biased region" description="Low complexity" evidence="1">
    <location>
        <begin position="72"/>
        <end position="82"/>
    </location>
</feature>
<evidence type="ECO:0000256" key="2">
    <source>
        <dbReference type="SAM" id="SignalP"/>
    </source>
</evidence>
<sequence>MSQMPGLPAIVFQLLVLIIAQSRANHNRWWSCGSECSRCVRMVTSMEDLIVQFYPGLFSQAPPGNIVLSQETSNNNSSTVNSGTAMIPETGRPATANNFSSNVFNPTVWDFSTNASRRHHQQSVSPGCCETEIEYATPVNFTVRGQVYQVVHLKNAFQFIPVGRCKEGSTCNYGECKEQYRAHWVLIYNATESSMGPPVSFSAIEVPSHCECINLSRSAK</sequence>
<accession>A0A8S3ZBB4</accession>
<dbReference type="SUPFAM" id="SSF57501">
    <property type="entry name" value="Cystine-knot cytokines"/>
    <property type="match status" value="1"/>
</dbReference>
<proteinExistence type="predicted"/>
<dbReference type="OrthoDB" id="6046294at2759"/>
<keyword evidence="2" id="KW-0732">Signal</keyword>
<evidence type="ECO:0000256" key="1">
    <source>
        <dbReference type="SAM" id="MobiDB-lite"/>
    </source>
</evidence>
<comment type="caution">
    <text evidence="3">The sequence shown here is derived from an EMBL/GenBank/DDBJ whole genome shotgun (WGS) entry which is preliminary data.</text>
</comment>